<proteinExistence type="predicted"/>
<organism evidence="2 3">
    <name type="scientific">Lachnoclostridium phocaeense</name>
    <dbReference type="NCBI Taxonomy" id="1871021"/>
    <lineage>
        <taxon>Bacteria</taxon>
        <taxon>Bacillati</taxon>
        <taxon>Bacillota</taxon>
        <taxon>Clostridia</taxon>
        <taxon>Lachnospirales</taxon>
        <taxon>Lachnospiraceae</taxon>
    </lineage>
</organism>
<evidence type="ECO:0000313" key="2">
    <source>
        <dbReference type="EMBL" id="HJF94993.1"/>
    </source>
</evidence>
<gene>
    <name evidence="2" type="ORF">K8V82_09430</name>
</gene>
<name>A0A921I298_9FIRM</name>
<dbReference type="InterPro" id="IPR002725">
    <property type="entry name" value="YgjP-like_metallopeptidase"/>
</dbReference>
<evidence type="ECO:0000259" key="1">
    <source>
        <dbReference type="Pfam" id="PF01863"/>
    </source>
</evidence>
<dbReference type="CDD" id="cd07344">
    <property type="entry name" value="M48_yhfN_like"/>
    <property type="match status" value="1"/>
</dbReference>
<reference evidence="2" key="2">
    <citation type="submission" date="2021-09" db="EMBL/GenBank/DDBJ databases">
        <authorList>
            <person name="Gilroy R."/>
        </authorList>
    </citation>
    <scope>NUCLEOTIDE SEQUENCE</scope>
    <source>
        <strain evidence="2">ChiSjej5B23-16112</strain>
    </source>
</reference>
<dbReference type="EMBL" id="DYVY01000154">
    <property type="protein sequence ID" value="HJF94993.1"/>
    <property type="molecule type" value="Genomic_DNA"/>
</dbReference>
<accession>A0A921I298</accession>
<dbReference type="PANTHER" id="PTHR30399">
    <property type="entry name" value="UNCHARACTERIZED PROTEIN YGJP"/>
    <property type="match status" value="1"/>
</dbReference>
<evidence type="ECO:0000313" key="3">
    <source>
        <dbReference type="Proteomes" id="UP000769156"/>
    </source>
</evidence>
<feature type="domain" description="YgjP-like metallopeptidase" evidence="1">
    <location>
        <begin position="80"/>
        <end position="176"/>
    </location>
</feature>
<dbReference type="InterPro" id="IPR053136">
    <property type="entry name" value="UTP_pyrophosphatase-like"/>
</dbReference>
<protein>
    <submittedName>
        <fullName evidence="2">M48 family metallopeptidase</fullName>
    </submittedName>
</protein>
<dbReference type="AlphaFoldDB" id="A0A921I298"/>
<reference evidence="2" key="1">
    <citation type="journal article" date="2021" name="PeerJ">
        <title>Extensive microbial diversity within the chicken gut microbiome revealed by metagenomics and culture.</title>
        <authorList>
            <person name="Gilroy R."/>
            <person name="Ravi A."/>
            <person name="Getino M."/>
            <person name="Pursley I."/>
            <person name="Horton D.L."/>
            <person name="Alikhan N.F."/>
            <person name="Baker D."/>
            <person name="Gharbi K."/>
            <person name="Hall N."/>
            <person name="Watson M."/>
            <person name="Adriaenssens E.M."/>
            <person name="Foster-Nyarko E."/>
            <person name="Jarju S."/>
            <person name="Secka A."/>
            <person name="Antonio M."/>
            <person name="Oren A."/>
            <person name="Chaudhuri R.R."/>
            <person name="La Ragione R."/>
            <person name="Hildebrand F."/>
            <person name="Pallen M.J."/>
        </authorList>
    </citation>
    <scope>NUCLEOTIDE SEQUENCE</scope>
    <source>
        <strain evidence="2">ChiSjej5B23-16112</strain>
    </source>
</reference>
<dbReference type="Pfam" id="PF01863">
    <property type="entry name" value="YgjP-like"/>
    <property type="match status" value="2"/>
</dbReference>
<dbReference type="Proteomes" id="UP000769156">
    <property type="component" value="Unassembled WGS sequence"/>
</dbReference>
<feature type="domain" description="YgjP-like metallopeptidase" evidence="1">
    <location>
        <begin position="24"/>
        <end position="70"/>
    </location>
</feature>
<dbReference type="PANTHER" id="PTHR30399:SF1">
    <property type="entry name" value="UTP PYROPHOSPHATASE"/>
    <property type="match status" value="1"/>
</dbReference>
<sequence>MKGAVFDIHGIRVRMEYRRIKNINLYVRPEHGEALVTVPFRTPRERVERFLYEKEGWMRRHLERTSGNREYPPVDREQIEKMRNKVLEYAGKWEKIMGVHATGWILRDMKTRWGSCTVSTGRIRLNTRLIFYPEECLEYVIVHELCHLIEPSHNQQFKSCMTKFMPDWKERKRKLNGSHMDS</sequence>
<dbReference type="Gene3D" id="3.30.2010.10">
    <property type="entry name" value="Metalloproteases ('zincins'), catalytic domain"/>
    <property type="match status" value="1"/>
</dbReference>
<comment type="caution">
    <text evidence="2">The sequence shown here is derived from an EMBL/GenBank/DDBJ whole genome shotgun (WGS) entry which is preliminary data.</text>
</comment>